<comment type="similarity">
    <text evidence="8">Belongs to the class-II aminoacyl-tRNA synthetase family. ProS type 3 subfamily.</text>
</comment>
<dbReference type="NCBIfam" id="TIGR00408">
    <property type="entry name" value="proS_fam_I"/>
    <property type="match status" value="1"/>
</dbReference>
<dbReference type="InterPro" id="IPR033721">
    <property type="entry name" value="ProRS_core_arch_euk"/>
</dbReference>
<dbReference type="PANTHER" id="PTHR43382">
    <property type="entry name" value="PROLYL-TRNA SYNTHETASE"/>
    <property type="match status" value="1"/>
</dbReference>
<comment type="catalytic activity">
    <reaction evidence="7 8">
        <text>tRNA(Pro) + L-proline + ATP = L-prolyl-tRNA(Pro) + AMP + diphosphate</text>
        <dbReference type="Rhea" id="RHEA:14305"/>
        <dbReference type="Rhea" id="RHEA-COMP:9700"/>
        <dbReference type="Rhea" id="RHEA-COMP:9702"/>
        <dbReference type="ChEBI" id="CHEBI:30616"/>
        <dbReference type="ChEBI" id="CHEBI:33019"/>
        <dbReference type="ChEBI" id="CHEBI:60039"/>
        <dbReference type="ChEBI" id="CHEBI:78442"/>
        <dbReference type="ChEBI" id="CHEBI:78532"/>
        <dbReference type="ChEBI" id="CHEBI:456215"/>
        <dbReference type="EC" id="6.1.1.15"/>
    </reaction>
</comment>
<evidence type="ECO:0000256" key="5">
    <source>
        <dbReference type="ARBA" id="ARBA00022917"/>
    </source>
</evidence>
<dbReference type="Pfam" id="PF09180">
    <property type="entry name" value="ProRS-C_1"/>
    <property type="match status" value="1"/>
</dbReference>
<comment type="function">
    <text evidence="8">Catalyzes the attachment of proline to tRNA(Pro) in a two-step reaction: proline is first activated by ATP to form Pro-AMP and then transferred to the acceptor end of tRNA(Pro).</text>
</comment>
<name>C5J5L6_MESCH</name>
<organism evidence="10 11">
    <name type="scientific">Mesomycoplasma conjunctivae (strain ATCC 25834 / NCTC 10147 / HRC/581)</name>
    <name type="common">Mycoplasma conjunctivae</name>
    <dbReference type="NCBI Taxonomy" id="572263"/>
    <lineage>
        <taxon>Bacteria</taxon>
        <taxon>Bacillati</taxon>
        <taxon>Mycoplasmatota</taxon>
        <taxon>Mycoplasmoidales</taxon>
        <taxon>Metamycoplasmataceae</taxon>
        <taxon>Mesomycoplasma</taxon>
    </lineage>
</organism>
<gene>
    <name evidence="8 10" type="primary">proS</name>
    <name evidence="10" type="ordered locus">MCJ_000640</name>
</gene>
<dbReference type="EMBL" id="FM864216">
    <property type="protein sequence ID" value="CAT04739.1"/>
    <property type="molecule type" value="Genomic_DNA"/>
</dbReference>
<sequence length="480" mass="55244">MKKLEKITPWKQDFAKWYVDVITQAELMSYGPVKGTMYLKPNGYAIWSSIQDVLNFIFQELSIKNVYFPSLIPQSFIEKEKQHVKGFAPELLTITHVGEKKLPENIYLRPTSEVLFADFFKKEIAHKNKLPILLNQWCQVTRWEKTTNPFLRTTEFLWQEGHTVHEDSSKAKKFAKIMIENYKFIVEKFLAIPVIVGKKTQKERFAGAKTTYTIEAMMKDGRALQAGTSHYLGQNFSKNFDITFKNKDNQLEYVYQTSWGVSTRLIGALIMTHGDDRGIIIPPAIAEYKVDILAFFVNKHPNLKKAILKLSDELDDFHITNRVDLSDNQVGFKIANSEVLGTPVRIEIGPRDLEAKQVVVVRRDTLEKKIVPTSQIVNHLEQLFQEIQANLFEQAKHRLTENIVYVDNYENFKVAIAQSRFVVVAFSETQKQEIKIQEETGATSRCIVSNKDFIIPLPAEAKSLFSGKKTNKFVVFAKSY</sequence>
<dbReference type="SUPFAM" id="SSF52954">
    <property type="entry name" value="Class II aaRS ABD-related"/>
    <property type="match status" value="1"/>
</dbReference>
<dbReference type="Gene3D" id="3.40.50.800">
    <property type="entry name" value="Anticodon-binding domain"/>
    <property type="match status" value="1"/>
</dbReference>
<dbReference type="PRINTS" id="PR01046">
    <property type="entry name" value="TRNASYNTHPRO"/>
</dbReference>
<dbReference type="InterPro" id="IPR036621">
    <property type="entry name" value="Anticodon-bd_dom_sf"/>
</dbReference>
<dbReference type="PANTHER" id="PTHR43382:SF3">
    <property type="entry name" value="PROLINE--TRNA LIGASE, CHLOROPLASTIC_MITOCHONDRIAL"/>
    <property type="match status" value="1"/>
</dbReference>
<dbReference type="GO" id="GO:0005737">
    <property type="term" value="C:cytoplasm"/>
    <property type="evidence" value="ECO:0007669"/>
    <property type="project" value="UniProtKB-SubCell"/>
</dbReference>
<accession>C5J5L6</accession>
<dbReference type="FunFam" id="3.30.930.10:FF:000037">
    <property type="entry name" value="Proline--tRNA ligase"/>
    <property type="match status" value="1"/>
</dbReference>
<protein>
    <recommendedName>
        <fullName evidence="8">Proline--tRNA ligase</fullName>
        <ecNumber evidence="8">6.1.1.15</ecNumber>
    </recommendedName>
    <alternativeName>
        <fullName evidence="8">Prolyl-tRNA synthetase</fullName>
        <shortName evidence="8">ProRS</shortName>
    </alternativeName>
</protein>
<dbReference type="InterPro" id="IPR002316">
    <property type="entry name" value="Pro-tRNA-ligase_IIa"/>
</dbReference>
<dbReference type="Proteomes" id="UP000001491">
    <property type="component" value="Chromosome"/>
</dbReference>
<evidence type="ECO:0000256" key="4">
    <source>
        <dbReference type="ARBA" id="ARBA00022840"/>
    </source>
</evidence>
<comment type="subunit">
    <text evidence="8">Homodimer.</text>
</comment>
<dbReference type="SMART" id="SM00946">
    <property type="entry name" value="ProRS-C_1"/>
    <property type="match status" value="1"/>
</dbReference>
<dbReference type="InterPro" id="IPR006195">
    <property type="entry name" value="aa-tRNA-synth_II"/>
</dbReference>
<dbReference type="InterPro" id="IPR002314">
    <property type="entry name" value="aa-tRNA-synt_IIb"/>
</dbReference>
<keyword evidence="11" id="KW-1185">Reference proteome</keyword>
<dbReference type="PROSITE" id="PS50862">
    <property type="entry name" value="AA_TRNA_LIGASE_II"/>
    <property type="match status" value="1"/>
</dbReference>
<dbReference type="HOGENOM" id="CLU_001882_4_2_14"/>
<dbReference type="GO" id="GO:0006433">
    <property type="term" value="P:prolyl-tRNA aminoacylation"/>
    <property type="evidence" value="ECO:0007669"/>
    <property type="project" value="UniProtKB-UniRule"/>
</dbReference>
<dbReference type="InterPro" id="IPR004499">
    <property type="entry name" value="Pro-tRNA-ligase_IIa_arc-type"/>
</dbReference>
<keyword evidence="5 8" id="KW-0648">Protein biosynthesis</keyword>
<keyword evidence="1 8" id="KW-0963">Cytoplasm</keyword>
<dbReference type="Gene3D" id="3.30.930.10">
    <property type="entry name" value="Bira Bifunctional Protein, Domain 2"/>
    <property type="match status" value="1"/>
</dbReference>
<dbReference type="InterPro" id="IPR004154">
    <property type="entry name" value="Anticodon-bd"/>
</dbReference>
<evidence type="ECO:0000256" key="6">
    <source>
        <dbReference type="ARBA" id="ARBA00023146"/>
    </source>
</evidence>
<dbReference type="GO" id="GO:0017101">
    <property type="term" value="C:aminoacyl-tRNA synthetase multienzyme complex"/>
    <property type="evidence" value="ECO:0007669"/>
    <property type="project" value="TreeGrafter"/>
</dbReference>
<feature type="domain" description="Aminoacyl-transfer RNA synthetases class-II family profile" evidence="9">
    <location>
        <begin position="35"/>
        <end position="282"/>
    </location>
</feature>
<evidence type="ECO:0000259" key="9">
    <source>
        <dbReference type="PROSITE" id="PS50862"/>
    </source>
</evidence>
<dbReference type="KEGG" id="mco:MCJ_000640"/>
<proteinExistence type="inferred from homology"/>
<dbReference type="GO" id="GO:0004827">
    <property type="term" value="F:proline-tRNA ligase activity"/>
    <property type="evidence" value="ECO:0007669"/>
    <property type="project" value="UniProtKB-UniRule"/>
</dbReference>
<comment type="domain">
    <text evidence="8">Consists of three domains: the N-terminal catalytic domain, the anticodon-binding domain and the C-terminal extension.</text>
</comment>
<dbReference type="GO" id="GO:0005524">
    <property type="term" value="F:ATP binding"/>
    <property type="evidence" value="ECO:0007669"/>
    <property type="project" value="UniProtKB-UniRule"/>
</dbReference>
<evidence type="ECO:0000313" key="11">
    <source>
        <dbReference type="Proteomes" id="UP000001491"/>
    </source>
</evidence>
<dbReference type="Pfam" id="PF00587">
    <property type="entry name" value="tRNA-synt_2b"/>
    <property type="match status" value="1"/>
</dbReference>
<reference evidence="11" key="1">
    <citation type="journal article" date="2009" name="BMC Bioinformatics">
        <title>The Mycoplasma conjunctivae genome sequencing, annotation and analysis.</title>
        <authorList>
            <person name="Calderon-Copete S.P."/>
            <person name="Wigger G."/>
            <person name="Wunderlin C."/>
            <person name="Schmidheini T."/>
            <person name="Frey J."/>
            <person name="Quail M.A."/>
            <person name="Falquet L."/>
        </authorList>
    </citation>
    <scope>NUCLEOTIDE SEQUENCE [LARGE SCALE GENOMIC DNA]</scope>
    <source>
        <strain evidence="11">ATCC 25834 / NCTC 10147 / HRC/581</strain>
    </source>
</reference>
<evidence type="ECO:0000256" key="8">
    <source>
        <dbReference type="HAMAP-Rule" id="MF_01571"/>
    </source>
</evidence>
<dbReference type="Pfam" id="PF03129">
    <property type="entry name" value="HGTP_anticodon"/>
    <property type="match status" value="1"/>
</dbReference>
<keyword evidence="2 8" id="KW-0436">Ligase</keyword>
<evidence type="ECO:0000256" key="7">
    <source>
        <dbReference type="ARBA" id="ARBA00047671"/>
    </source>
</evidence>
<dbReference type="InterPro" id="IPR016061">
    <property type="entry name" value="Pro-tRNA_ligase_II_C"/>
</dbReference>
<keyword evidence="6 8" id="KW-0030">Aminoacyl-tRNA synthetase</keyword>
<evidence type="ECO:0000256" key="3">
    <source>
        <dbReference type="ARBA" id="ARBA00022741"/>
    </source>
</evidence>
<evidence type="ECO:0000313" key="10">
    <source>
        <dbReference type="EMBL" id="CAT04739.1"/>
    </source>
</evidence>
<keyword evidence="4 8" id="KW-0067">ATP-binding</keyword>
<dbReference type="SUPFAM" id="SSF64586">
    <property type="entry name" value="C-terminal domain of ProRS"/>
    <property type="match status" value="1"/>
</dbReference>
<dbReference type="SUPFAM" id="SSF55681">
    <property type="entry name" value="Class II aaRS and biotin synthetases"/>
    <property type="match status" value="1"/>
</dbReference>
<dbReference type="eggNOG" id="COG0441">
    <property type="taxonomic scope" value="Bacteria"/>
</dbReference>
<evidence type="ECO:0000256" key="1">
    <source>
        <dbReference type="ARBA" id="ARBA00022490"/>
    </source>
</evidence>
<evidence type="ECO:0000256" key="2">
    <source>
        <dbReference type="ARBA" id="ARBA00022598"/>
    </source>
</evidence>
<dbReference type="EC" id="6.1.1.15" evidence="8"/>
<dbReference type="InterPro" id="IPR017449">
    <property type="entry name" value="Pro-tRNA_synth_II"/>
</dbReference>
<comment type="subcellular location">
    <subcellularLocation>
        <location evidence="8">Cytoplasm</location>
    </subcellularLocation>
</comment>
<dbReference type="HAMAP" id="MF_01571">
    <property type="entry name" value="Pro_tRNA_synth_type3"/>
    <property type="match status" value="1"/>
</dbReference>
<dbReference type="InterPro" id="IPR045864">
    <property type="entry name" value="aa-tRNA-synth_II/BPL/LPL"/>
</dbReference>
<dbReference type="CDD" id="cd00778">
    <property type="entry name" value="ProRS_core_arch_euk"/>
    <property type="match status" value="1"/>
</dbReference>
<keyword evidence="3 8" id="KW-0547">Nucleotide-binding</keyword>
<dbReference type="AlphaFoldDB" id="C5J5L6"/>
<dbReference type="Gene3D" id="3.30.110.30">
    <property type="entry name" value="C-terminal domain of ProRS"/>
    <property type="match status" value="1"/>
</dbReference>